<evidence type="ECO:0008006" key="4">
    <source>
        <dbReference type="Google" id="ProtNLM"/>
    </source>
</evidence>
<feature type="region of interest" description="Disordered" evidence="1">
    <location>
        <begin position="1"/>
        <end position="20"/>
    </location>
</feature>
<proteinExistence type="predicted"/>
<evidence type="ECO:0000256" key="1">
    <source>
        <dbReference type="SAM" id="MobiDB-lite"/>
    </source>
</evidence>
<accession>A0A847UQ62</accession>
<name>A0A847UQ62_HALAR</name>
<protein>
    <recommendedName>
        <fullName evidence="4">MarR family transcriptional regulator</fullName>
    </recommendedName>
</protein>
<sequence length="99" mass="11412">MSETARTGASEATDGVADISDTDDATVRDRVWDATLVLIRQRPLPFQMWRIRKRAGLGQEHDRTIRRTLAVMAEAGWLDHEHNSPWWYPGERADEMFES</sequence>
<dbReference type="AlphaFoldDB" id="A0A847UQ62"/>
<organism evidence="2 3">
    <name type="scientific">Haloarcula argentinensis</name>
    <dbReference type="NCBI Taxonomy" id="43776"/>
    <lineage>
        <taxon>Archaea</taxon>
        <taxon>Methanobacteriati</taxon>
        <taxon>Methanobacteriota</taxon>
        <taxon>Stenosarchaea group</taxon>
        <taxon>Halobacteria</taxon>
        <taxon>Halobacteriales</taxon>
        <taxon>Haloarculaceae</taxon>
        <taxon>Haloarcula</taxon>
    </lineage>
</organism>
<dbReference type="Proteomes" id="UP000641625">
    <property type="component" value="Unassembled WGS sequence"/>
</dbReference>
<evidence type="ECO:0000313" key="2">
    <source>
        <dbReference type="EMBL" id="NLV14350.1"/>
    </source>
</evidence>
<gene>
    <name evidence="2" type="ORF">GOC77_13870</name>
</gene>
<comment type="caution">
    <text evidence="2">The sequence shown here is derived from an EMBL/GenBank/DDBJ whole genome shotgun (WGS) entry which is preliminary data.</text>
</comment>
<evidence type="ECO:0000313" key="3">
    <source>
        <dbReference type="Proteomes" id="UP000641625"/>
    </source>
</evidence>
<dbReference type="EMBL" id="WOWA01000007">
    <property type="protein sequence ID" value="NLV14350.1"/>
    <property type="molecule type" value="Genomic_DNA"/>
</dbReference>
<dbReference type="RefSeq" id="WP_170097777.1">
    <property type="nucleotide sequence ID" value="NZ_WOWA01000007.1"/>
</dbReference>
<reference evidence="2" key="1">
    <citation type="submission" date="2019-12" db="EMBL/GenBank/DDBJ databases">
        <title>Whole genome sequencing of Haloarcula argentinensis strain pws5.</title>
        <authorList>
            <person name="Verma D.K."/>
            <person name="Gopal K."/>
            <person name="Prasad E.S."/>
        </authorList>
    </citation>
    <scope>NUCLEOTIDE SEQUENCE</scope>
    <source>
        <strain evidence="2">Pws5</strain>
    </source>
</reference>